<proteinExistence type="evidence at transcript level"/>
<evidence type="ECO:0000313" key="1">
    <source>
        <dbReference type="EMBL" id="AFK36775.1"/>
    </source>
</evidence>
<reference evidence="1" key="1">
    <citation type="submission" date="2012-05" db="EMBL/GenBank/DDBJ databases">
        <authorList>
            <person name="Krishnakumar V."/>
            <person name="Cheung F."/>
            <person name="Xiao Y."/>
            <person name="Chan A."/>
            <person name="Moskal W.A."/>
            <person name="Town C.D."/>
        </authorList>
    </citation>
    <scope>NUCLEOTIDE SEQUENCE</scope>
</reference>
<organism evidence="1">
    <name type="scientific">Medicago truncatula</name>
    <name type="common">Barrel medic</name>
    <name type="synonym">Medicago tribuloides</name>
    <dbReference type="NCBI Taxonomy" id="3880"/>
    <lineage>
        <taxon>Eukaryota</taxon>
        <taxon>Viridiplantae</taxon>
        <taxon>Streptophyta</taxon>
        <taxon>Embryophyta</taxon>
        <taxon>Tracheophyta</taxon>
        <taxon>Spermatophyta</taxon>
        <taxon>Magnoliopsida</taxon>
        <taxon>eudicotyledons</taxon>
        <taxon>Gunneridae</taxon>
        <taxon>Pentapetalae</taxon>
        <taxon>rosids</taxon>
        <taxon>fabids</taxon>
        <taxon>Fabales</taxon>
        <taxon>Fabaceae</taxon>
        <taxon>Papilionoideae</taxon>
        <taxon>50 kb inversion clade</taxon>
        <taxon>NPAAA clade</taxon>
        <taxon>Hologalegina</taxon>
        <taxon>IRL clade</taxon>
        <taxon>Trifolieae</taxon>
        <taxon>Medicago</taxon>
    </lineage>
</organism>
<accession>I3S933</accession>
<protein>
    <submittedName>
        <fullName evidence="1">Uncharacterized protein</fullName>
    </submittedName>
</protein>
<sequence length="62" mass="6696">MFMNIAKLVSNFPQSDSLMGLSSAFFFKQLSANLAIFLAASGEYCFLSRGSIIKLNLLLSAG</sequence>
<name>I3S933_MEDTR</name>
<dbReference type="AlphaFoldDB" id="I3S933"/>
<dbReference type="EMBL" id="BT136980">
    <property type="protein sequence ID" value="AFK36775.1"/>
    <property type="molecule type" value="mRNA"/>
</dbReference>